<reference evidence="7 8" key="1">
    <citation type="submission" date="2023-04" db="EMBL/GenBank/DDBJ databases">
        <title>YMD61, complete Genome.</title>
        <authorList>
            <person name="Zhang J."/>
        </authorList>
    </citation>
    <scope>NUCLEOTIDE SEQUENCE [LARGE SCALE GENOMIC DNA]</scope>
    <source>
        <strain evidence="7 8">YMD61</strain>
    </source>
</reference>
<dbReference type="EMBL" id="CP124535">
    <property type="protein sequence ID" value="WGV15806.1"/>
    <property type="molecule type" value="Genomic_DNA"/>
</dbReference>
<keyword evidence="8" id="KW-1185">Reference proteome</keyword>
<evidence type="ECO:0000313" key="8">
    <source>
        <dbReference type="Proteomes" id="UP001230978"/>
    </source>
</evidence>
<evidence type="ECO:0000256" key="1">
    <source>
        <dbReference type="ARBA" id="ARBA00004651"/>
    </source>
</evidence>
<evidence type="ECO:0000313" key="7">
    <source>
        <dbReference type="EMBL" id="WGV15806.1"/>
    </source>
</evidence>
<evidence type="ECO:0000256" key="6">
    <source>
        <dbReference type="ARBA" id="ARBA00023136"/>
    </source>
</evidence>
<evidence type="ECO:0000256" key="5">
    <source>
        <dbReference type="ARBA" id="ARBA00022989"/>
    </source>
</evidence>
<organism evidence="7 8">
    <name type="scientific">Fuscovulum ytuae</name>
    <dbReference type="NCBI Taxonomy" id="3042299"/>
    <lineage>
        <taxon>Bacteria</taxon>
        <taxon>Pseudomonadati</taxon>
        <taxon>Pseudomonadota</taxon>
        <taxon>Alphaproteobacteria</taxon>
        <taxon>Rhodobacterales</taxon>
        <taxon>Paracoccaceae</taxon>
        <taxon>Fuscovulum</taxon>
    </lineage>
</organism>
<evidence type="ECO:0000256" key="2">
    <source>
        <dbReference type="ARBA" id="ARBA00006679"/>
    </source>
</evidence>
<dbReference type="PANTHER" id="PTHR33452">
    <property type="entry name" value="OXIDOREDUCTASE CATD-RELATED"/>
    <property type="match status" value="1"/>
</dbReference>
<dbReference type="PANTHER" id="PTHR33452:SF1">
    <property type="entry name" value="INNER MEMBRANE PROTEIN YPHA-RELATED"/>
    <property type="match status" value="1"/>
</dbReference>
<proteinExistence type="inferred from homology"/>
<name>A0ABY8Q5E5_9RHOB</name>
<keyword evidence="3" id="KW-1003">Cell membrane</keyword>
<evidence type="ECO:0000256" key="3">
    <source>
        <dbReference type="ARBA" id="ARBA00022475"/>
    </source>
</evidence>
<comment type="subcellular location">
    <subcellularLocation>
        <location evidence="1">Cell membrane</location>
        <topology evidence="1">Multi-pass membrane protein</topology>
    </subcellularLocation>
</comment>
<keyword evidence="6" id="KW-0472">Membrane</keyword>
<keyword evidence="4" id="KW-0812">Transmembrane</keyword>
<dbReference type="InterPro" id="IPR051907">
    <property type="entry name" value="DoxX-like_oxidoreductase"/>
</dbReference>
<accession>A0ABY8Q5E5</accession>
<dbReference type="Pfam" id="PF07681">
    <property type="entry name" value="DoxX"/>
    <property type="match status" value="1"/>
</dbReference>
<dbReference type="InterPro" id="IPR032808">
    <property type="entry name" value="DoxX"/>
</dbReference>
<dbReference type="Proteomes" id="UP001230978">
    <property type="component" value="Chromosome"/>
</dbReference>
<keyword evidence="5" id="KW-1133">Transmembrane helix</keyword>
<protein>
    <submittedName>
        <fullName evidence="7">DoxX family protein</fullName>
    </submittedName>
</protein>
<sequence length="158" mass="16996">MTSATGLLRQINGLLDRVTWDIPAFALRVFPAAIFFASGRTKVEGWQIADSTWFLFEHEYALPLIPSPFAAVAATVAEHVLPILLILGIATRLSALGLLGMTAVIQIFVYPEAWQTHGLWAACLLAVAARGPGRISVDHLAGLDRSPVTNGLPNLGRI</sequence>
<dbReference type="RefSeq" id="WP_281465531.1">
    <property type="nucleotide sequence ID" value="NZ_CP124535.1"/>
</dbReference>
<evidence type="ECO:0000256" key="4">
    <source>
        <dbReference type="ARBA" id="ARBA00022692"/>
    </source>
</evidence>
<gene>
    <name evidence="7" type="ORF">QF092_16370</name>
</gene>
<comment type="similarity">
    <text evidence="2">Belongs to the DoxX family.</text>
</comment>